<name>A0A0D2JG02_9BACT</name>
<gene>
    <name evidence="1" type="ORF">X474_07945</name>
</gene>
<comment type="caution">
    <text evidence="1">The sequence shown here is derived from an EMBL/GenBank/DDBJ whole genome shotgun (WGS) entry which is preliminary data.</text>
</comment>
<dbReference type="AlphaFoldDB" id="A0A0D2JG02"/>
<dbReference type="InParanoid" id="A0A0D2JG02"/>
<protein>
    <submittedName>
        <fullName evidence="1">Uncharacterized protein</fullName>
    </submittedName>
</protein>
<keyword evidence="2" id="KW-1185">Reference proteome</keyword>
<evidence type="ECO:0000313" key="2">
    <source>
        <dbReference type="Proteomes" id="UP000032233"/>
    </source>
</evidence>
<evidence type="ECO:0000313" key="1">
    <source>
        <dbReference type="EMBL" id="KIX14636.1"/>
    </source>
</evidence>
<dbReference type="EMBL" id="AZAC01000010">
    <property type="protein sequence ID" value="KIX14636.1"/>
    <property type="molecule type" value="Genomic_DNA"/>
</dbReference>
<proteinExistence type="predicted"/>
<dbReference type="STRING" id="1429043.X474_07945"/>
<reference evidence="1 2" key="1">
    <citation type="submission" date="2013-11" db="EMBL/GenBank/DDBJ databases">
        <title>Metagenomic analysis of a methanogenic consortium involved in long chain n-alkane degradation.</title>
        <authorList>
            <person name="Davidova I.A."/>
            <person name="Callaghan A.V."/>
            <person name="Wawrik B."/>
            <person name="Pruitt S."/>
            <person name="Marks C."/>
            <person name="Duncan K.E."/>
            <person name="Suflita J.M."/>
        </authorList>
    </citation>
    <scope>NUCLEOTIDE SEQUENCE [LARGE SCALE GENOMIC DNA]</scope>
    <source>
        <strain evidence="1 2">SPR</strain>
    </source>
</reference>
<accession>A0A0D2JG02</accession>
<dbReference type="Proteomes" id="UP000032233">
    <property type="component" value="Unassembled WGS sequence"/>
</dbReference>
<sequence length="34" mass="4016">MPSHRRGFCFGPWEVTNNQAENENRLKGLKEQKN</sequence>
<organism evidence="1 2">
    <name type="scientific">Dethiosulfatarculus sandiegensis</name>
    <dbReference type="NCBI Taxonomy" id="1429043"/>
    <lineage>
        <taxon>Bacteria</taxon>
        <taxon>Pseudomonadati</taxon>
        <taxon>Thermodesulfobacteriota</taxon>
        <taxon>Desulfarculia</taxon>
        <taxon>Desulfarculales</taxon>
        <taxon>Desulfarculaceae</taxon>
        <taxon>Dethiosulfatarculus</taxon>
    </lineage>
</organism>